<dbReference type="EMBL" id="ATHL01000126">
    <property type="protein sequence ID" value="EQB09904.1"/>
    <property type="molecule type" value="Genomic_DNA"/>
</dbReference>
<gene>
    <name evidence="1" type="ORF">L284_18640</name>
</gene>
<organism evidence="1 2">
    <name type="scientific">Novosphingobium lindaniclasticum LE124</name>
    <dbReference type="NCBI Taxonomy" id="1096930"/>
    <lineage>
        <taxon>Bacteria</taxon>
        <taxon>Pseudomonadati</taxon>
        <taxon>Pseudomonadota</taxon>
        <taxon>Alphaproteobacteria</taxon>
        <taxon>Sphingomonadales</taxon>
        <taxon>Sphingomonadaceae</taxon>
        <taxon>Novosphingobium</taxon>
    </lineage>
</organism>
<sequence>MIERALTEQADASTGGQPALSRLTVVPHGVVVRLGGLDVAGTLAAGHPVSCEGTDVAISVNAAGTAFRPGVLGQGRVYENRLEIDLVLPEPEAAALGAALQRADRGVLRFACEPITETLLRVVRFECI</sequence>
<dbReference type="AlphaFoldDB" id="T0IJS4"/>
<protein>
    <submittedName>
        <fullName evidence="1">Uncharacterized protein</fullName>
    </submittedName>
</protein>
<dbReference type="OrthoDB" id="7510947at2"/>
<comment type="caution">
    <text evidence="1">The sequence shown here is derived from an EMBL/GenBank/DDBJ whole genome shotgun (WGS) entry which is preliminary data.</text>
</comment>
<dbReference type="Proteomes" id="UP000015527">
    <property type="component" value="Unassembled WGS sequence"/>
</dbReference>
<dbReference type="PATRIC" id="fig|1096930.3.peg.3685"/>
<evidence type="ECO:0000313" key="2">
    <source>
        <dbReference type="Proteomes" id="UP000015527"/>
    </source>
</evidence>
<keyword evidence="2" id="KW-1185">Reference proteome</keyword>
<accession>T0IJS4</accession>
<dbReference type="RefSeq" id="WP_021235481.1">
    <property type="nucleotide sequence ID" value="NZ_ATHL01000126.1"/>
</dbReference>
<reference evidence="1 2" key="1">
    <citation type="journal article" date="2013" name="Genome Announc.">
        <title>Genome Sequence of Novosphingobium lindaniclasticum LE124T, Isolated from a Hexachlorocyclohexane Dumpsite.</title>
        <authorList>
            <person name="Saxena A."/>
            <person name="Nayyar N."/>
            <person name="Sangwan N."/>
            <person name="Kumari R."/>
            <person name="Khurana J.P."/>
            <person name="Lal R."/>
        </authorList>
    </citation>
    <scope>NUCLEOTIDE SEQUENCE [LARGE SCALE GENOMIC DNA]</scope>
    <source>
        <strain evidence="1 2">LE124</strain>
    </source>
</reference>
<name>T0IJS4_9SPHN</name>
<proteinExistence type="predicted"/>
<evidence type="ECO:0000313" key="1">
    <source>
        <dbReference type="EMBL" id="EQB09904.1"/>
    </source>
</evidence>